<proteinExistence type="predicted"/>
<dbReference type="AlphaFoldDB" id="A0A7S1RQT0"/>
<protein>
    <submittedName>
        <fullName evidence="1">Uncharacterized protein</fullName>
    </submittedName>
</protein>
<name>A0A7S1RQT0_ALECA</name>
<evidence type="ECO:0000313" key="1">
    <source>
        <dbReference type="EMBL" id="CAD9173532.1"/>
    </source>
</evidence>
<dbReference type="EMBL" id="HBGE01084404">
    <property type="protein sequence ID" value="CAD9173532.1"/>
    <property type="molecule type" value="Transcribed_RNA"/>
</dbReference>
<gene>
    <name evidence="1" type="ORF">ACAT0790_LOCUS50301</name>
</gene>
<organism evidence="1">
    <name type="scientific">Alexandrium catenella</name>
    <name type="common">Red tide dinoflagellate</name>
    <name type="synonym">Gonyaulax catenella</name>
    <dbReference type="NCBI Taxonomy" id="2925"/>
    <lineage>
        <taxon>Eukaryota</taxon>
        <taxon>Sar</taxon>
        <taxon>Alveolata</taxon>
        <taxon>Dinophyceae</taxon>
        <taxon>Gonyaulacales</taxon>
        <taxon>Pyrocystaceae</taxon>
        <taxon>Alexandrium</taxon>
    </lineage>
</organism>
<accession>A0A7S1RQT0</accession>
<reference evidence="1" key="1">
    <citation type="submission" date="2021-01" db="EMBL/GenBank/DDBJ databases">
        <authorList>
            <person name="Corre E."/>
            <person name="Pelletier E."/>
            <person name="Niang G."/>
            <person name="Scheremetjew M."/>
            <person name="Finn R."/>
            <person name="Kale V."/>
            <person name="Holt S."/>
            <person name="Cochrane G."/>
            <person name="Meng A."/>
            <person name="Brown T."/>
            <person name="Cohen L."/>
        </authorList>
    </citation>
    <scope>NUCLEOTIDE SEQUENCE</scope>
    <source>
        <strain evidence="1">OF101</strain>
    </source>
</reference>
<sequence>MVIAWPLPLGRALAGHSMTTAFLDAEAPDCSSPGVPGSCASRGYASLASTLAEGAGARAATQRLTATVLAAGLAAALLLAAAARLALPVPTPARSSAPGASTALVGLAACAGFGENCFSSGCCSQPGMACYKKVGEWAICRPQCIEGPDPADLTPLPYPWSCELLGPRTPGAVPMEYYIGRPAAGWVATNCSAMGDNCNETRCCTDSGMTCFTKSRGWASCKAECRPGPDVIDIEPEPWSCEPLGNPTPGAPKATHRSSQSAAPWVAELCAGEGESCMNSTCCRQPGTACFRKTAEWASCRETCQPGPDLFDPDPGHWDCAQLGPRTPGIPAVEAEAVADWVEERCSAGGESCADSMCCSRPGMQCYQKNARWAACSHSCAPGVRAGDSDAEPWGCEPLGPRTPPRPAHPSLFCWALSTSSGAEAELIRYQMAERLSIFACDAWAVFSDRAFDLGDGFAATPIGNISSEKGQWGSWLNTPVFVKAWHAVFYTGQFRYCDWTVKVDPDSMFLPVRLKQHVADIHPSEPWCMHNSKSEFAGILGPIEVFSRGAMHRYYLLNDPAISGTDRSQCETQGYLTSSGEDGFISDCMKHIGVKARYDEHILSNGETGDFERCARGRYVVYHPFKTVEKYEHCKQLIRTVAPMDLLKSRVFGE</sequence>